<comment type="caution">
    <text evidence="7">The sequence shown here is derived from an EMBL/GenBank/DDBJ whole genome shotgun (WGS) entry which is preliminary data.</text>
</comment>
<dbReference type="EMBL" id="VMHK01000004">
    <property type="protein sequence ID" value="TSJ82939.1"/>
    <property type="molecule type" value="Genomic_DNA"/>
</dbReference>
<evidence type="ECO:0000256" key="1">
    <source>
        <dbReference type="ARBA" id="ARBA00010641"/>
    </source>
</evidence>
<dbReference type="PANTHER" id="PTHR43133:SF51">
    <property type="entry name" value="RNA POLYMERASE SIGMA FACTOR"/>
    <property type="match status" value="1"/>
</dbReference>
<keyword evidence="2" id="KW-0805">Transcription regulation</keyword>
<dbReference type="PANTHER" id="PTHR43133">
    <property type="entry name" value="RNA POLYMERASE ECF-TYPE SIGMA FACTO"/>
    <property type="match status" value="1"/>
</dbReference>
<dbReference type="Pfam" id="PF04542">
    <property type="entry name" value="Sigma70_r2"/>
    <property type="match status" value="1"/>
</dbReference>
<evidence type="ECO:0000256" key="3">
    <source>
        <dbReference type="ARBA" id="ARBA00023082"/>
    </source>
</evidence>
<dbReference type="GO" id="GO:0006352">
    <property type="term" value="P:DNA-templated transcription initiation"/>
    <property type="evidence" value="ECO:0007669"/>
    <property type="project" value="InterPro"/>
</dbReference>
<dbReference type="InterPro" id="IPR039425">
    <property type="entry name" value="RNA_pol_sigma-70-like"/>
</dbReference>
<sequence>MLQGGWSMARMGDHLLPADEAIHPALVRQTSDGDADGGQSQAEDLEWIRNILSTRSFRAADDLVRKYYDDILAYIRAQVGDKEESLNLAQDAFVAILRSLGSYDSHKSSFRTWIHRIATYKVIDYWRIRRRRQRQEAQVFVASGHDQHDDPADQTFKDDLVGRIEDKISQAPVPAQEVLRLHLYAGYGFAQIAEACGEPENTVKARYYRLLDNLRKEFDHESV</sequence>
<dbReference type="InterPro" id="IPR014284">
    <property type="entry name" value="RNA_pol_sigma-70_dom"/>
</dbReference>
<reference evidence="7 8" key="1">
    <citation type="submission" date="2019-07" db="EMBL/GenBank/DDBJ databases">
        <title>Bifidobacterium asteroides genomes.</title>
        <authorList>
            <person name="Zheng H."/>
        </authorList>
    </citation>
    <scope>NUCLEOTIDE SEQUENCE [LARGE SCALE GENOMIC DNA]</scope>
    <source>
        <strain evidence="7 8">W8102</strain>
    </source>
</reference>
<dbReference type="InterPro" id="IPR013324">
    <property type="entry name" value="RNA_pol_sigma_r3/r4-like"/>
</dbReference>
<dbReference type="NCBIfam" id="TIGR02937">
    <property type="entry name" value="sigma70-ECF"/>
    <property type="match status" value="1"/>
</dbReference>
<dbReference type="InterPro" id="IPR007627">
    <property type="entry name" value="RNA_pol_sigma70_r2"/>
</dbReference>
<dbReference type="Gene3D" id="1.10.1740.10">
    <property type="match status" value="1"/>
</dbReference>
<gene>
    <name evidence="7" type="ORF">FPK30_06220</name>
</gene>
<dbReference type="Pfam" id="PF08281">
    <property type="entry name" value="Sigma70_r4_2"/>
    <property type="match status" value="1"/>
</dbReference>
<evidence type="ECO:0000256" key="4">
    <source>
        <dbReference type="ARBA" id="ARBA00023163"/>
    </source>
</evidence>
<evidence type="ECO:0000259" key="6">
    <source>
        <dbReference type="Pfam" id="PF08281"/>
    </source>
</evidence>
<keyword evidence="8" id="KW-1185">Reference proteome</keyword>
<accession>A0A556R223</accession>
<dbReference type="SUPFAM" id="SSF88946">
    <property type="entry name" value="Sigma2 domain of RNA polymerase sigma factors"/>
    <property type="match status" value="1"/>
</dbReference>
<protein>
    <submittedName>
        <fullName evidence="7">Sigma-70 family RNA polymerase sigma factor</fullName>
    </submittedName>
</protein>
<feature type="domain" description="RNA polymerase sigma-70 region 2" evidence="5">
    <location>
        <begin position="63"/>
        <end position="131"/>
    </location>
</feature>
<dbReference type="InterPro" id="IPR013249">
    <property type="entry name" value="RNA_pol_sigma70_r4_t2"/>
</dbReference>
<name>A0A556R223_9BIFI</name>
<dbReference type="InterPro" id="IPR036388">
    <property type="entry name" value="WH-like_DNA-bd_sf"/>
</dbReference>
<dbReference type="GO" id="GO:0003677">
    <property type="term" value="F:DNA binding"/>
    <property type="evidence" value="ECO:0007669"/>
    <property type="project" value="InterPro"/>
</dbReference>
<dbReference type="Gene3D" id="1.10.10.10">
    <property type="entry name" value="Winged helix-like DNA-binding domain superfamily/Winged helix DNA-binding domain"/>
    <property type="match status" value="1"/>
</dbReference>
<proteinExistence type="inferred from homology"/>
<dbReference type="InterPro" id="IPR013325">
    <property type="entry name" value="RNA_pol_sigma_r2"/>
</dbReference>
<organism evidence="7 8">
    <name type="scientific">Bifidobacterium apousia</name>
    <dbReference type="NCBI Taxonomy" id="2750996"/>
    <lineage>
        <taxon>Bacteria</taxon>
        <taxon>Bacillati</taxon>
        <taxon>Actinomycetota</taxon>
        <taxon>Actinomycetes</taxon>
        <taxon>Bifidobacteriales</taxon>
        <taxon>Bifidobacteriaceae</taxon>
        <taxon>Bifidobacterium</taxon>
    </lineage>
</organism>
<dbReference type="AlphaFoldDB" id="A0A556R223"/>
<keyword evidence="3" id="KW-0731">Sigma factor</keyword>
<dbReference type="GO" id="GO:0016987">
    <property type="term" value="F:sigma factor activity"/>
    <property type="evidence" value="ECO:0007669"/>
    <property type="project" value="UniProtKB-KW"/>
</dbReference>
<evidence type="ECO:0000313" key="8">
    <source>
        <dbReference type="Proteomes" id="UP000316508"/>
    </source>
</evidence>
<dbReference type="SUPFAM" id="SSF88659">
    <property type="entry name" value="Sigma3 and sigma4 domains of RNA polymerase sigma factors"/>
    <property type="match status" value="1"/>
</dbReference>
<evidence type="ECO:0000259" key="5">
    <source>
        <dbReference type="Pfam" id="PF04542"/>
    </source>
</evidence>
<keyword evidence="4" id="KW-0804">Transcription</keyword>
<evidence type="ECO:0000256" key="2">
    <source>
        <dbReference type="ARBA" id="ARBA00023015"/>
    </source>
</evidence>
<dbReference type="Proteomes" id="UP000316508">
    <property type="component" value="Unassembled WGS sequence"/>
</dbReference>
<feature type="domain" description="RNA polymerase sigma factor 70 region 4 type 2" evidence="6">
    <location>
        <begin position="172"/>
        <end position="211"/>
    </location>
</feature>
<comment type="similarity">
    <text evidence="1">Belongs to the sigma-70 factor family. ECF subfamily.</text>
</comment>
<evidence type="ECO:0000313" key="7">
    <source>
        <dbReference type="EMBL" id="TSJ82939.1"/>
    </source>
</evidence>